<sequence length="121" mass="13910">METQHRVLPFLQWTAGFLFGGLLLWYIVPEIISRAPINDIINRVALFLIPTFHLPLLPSLPAALLLAVLEIPIAIIGPILIYFALRKEWYHFSHGFLVGIFFFGITYYATLVWFGSIFVNY</sequence>
<reference evidence="2 3" key="1">
    <citation type="journal article" date="2016" name="Nat. Commun.">
        <title>Thousands of microbial genomes shed light on interconnected biogeochemical processes in an aquifer system.</title>
        <authorList>
            <person name="Anantharaman K."/>
            <person name="Brown C.T."/>
            <person name="Hug L.A."/>
            <person name="Sharon I."/>
            <person name="Castelle C.J."/>
            <person name="Probst A.J."/>
            <person name="Thomas B.C."/>
            <person name="Singh A."/>
            <person name="Wilkins M.J."/>
            <person name="Karaoz U."/>
            <person name="Brodie E.L."/>
            <person name="Williams K.H."/>
            <person name="Hubbard S.S."/>
            <person name="Banfield J.F."/>
        </authorList>
    </citation>
    <scope>NUCLEOTIDE SEQUENCE [LARGE SCALE GENOMIC DNA]</scope>
</reference>
<feature type="transmembrane region" description="Helical" evidence="1">
    <location>
        <begin position="63"/>
        <end position="85"/>
    </location>
</feature>
<keyword evidence="1" id="KW-0472">Membrane</keyword>
<keyword evidence="1" id="KW-0812">Transmembrane</keyword>
<organism evidence="2 3">
    <name type="scientific">Candidatus Ryanbacteria bacterium RIFCSPHIGHO2_01_45_13</name>
    <dbReference type="NCBI Taxonomy" id="1802112"/>
    <lineage>
        <taxon>Bacteria</taxon>
        <taxon>Candidatus Ryaniibacteriota</taxon>
    </lineage>
</organism>
<proteinExistence type="predicted"/>
<dbReference type="EMBL" id="MHNI01000012">
    <property type="protein sequence ID" value="OGZ42955.1"/>
    <property type="molecule type" value="Genomic_DNA"/>
</dbReference>
<accession>A0A1G2FXZ8</accession>
<dbReference type="Proteomes" id="UP000176700">
    <property type="component" value="Unassembled WGS sequence"/>
</dbReference>
<feature type="transmembrane region" description="Helical" evidence="1">
    <location>
        <begin position="6"/>
        <end position="28"/>
    </location>
</feature>
<evidence type="ECO:0000313" key="3">
    <source>
        <dbReference type="Proteomes" id="UP000176700"/>
    </source>
</evidence>
<gene>
    <name evidence="2" type="ORF">A2W41_02470</name>
</gene>
<evidence type="ECO:0000256" key="1">
    <source>
        <dbReference type="SAM" id="Phobius"/>
    </source>
</evidence>
<comment type="caution">
    <text evidence="2">The sequence shown here is derived from an EMBL/GenBank/DDBJ whole genome shotgun (WGS) entry which is preliminary data.</text>
</comment>
<keyword evidence="1" id="KW-1133">Transmembrane helix</keyword>
<feature type="transmembrane region" description="Helical" evidence="1">
    <location>
        <begin position="97"/>
        <end position="119"/>
    </location>
</feature>
<protein>
    <submittedName>
        <fullName evidence="2">Uncharacterized protein</fullName>
    </submittedName>
</protein>
<evidence type="ECO:0000313" key="2">
    <source>
        <dbReference type="EMBL" id="OGZ42955.1"/>
    </source>
</evidence>
<dbReference type="AlphaFoldDB" id="A0A1G2FXZ8"/>
<name>A0A1G2FXZ8_9BACT</name>